<evidence type="ECO:0000256" key="3">
    <source>
        <dbReference type="ARBA" id="ARBA00022833"/>
    </source>
</evidence>
<evidence type="ECO:0000256" key="7">
    <source>
        <dbReference type="ARBA" id="ARBA00023242"/>
    </source>
</evidence>
<keyword evidence="4" id="KW-0186">Copper</keyword>
<reference evidence="10" key="1">
    <citation type="submission" date="2018-07" db="EMBL/GenBank/DDBJ databases">
        <authorList>
            <person name="Quirk P.G."/>
            <person name="Krulwich T.A."/>
        </authorList>
    </citation>
    <scope>NUCLEOTIDE SEQUENCE</scope>
    <source>
        <strain evidence="10">96224</strain>
    </source>
</reference>
<dbReference type="SMART" id="SM00412">
    <property type="entry name" value="Cu_FIST"/>
    <property type="match status" value="1"/>
</dbReference>
<feature type="compositionally biased region" description="Polar residues" evidence="8">
    <location>
        <begin position="170"/>
        <end position="182"/>
    </location>
</feature>
<keyword evidence="5" id="KW-0805">Transcription regulation</keyword>
<keyword evidence="7" id="KW-0539">Nucleus</keyword>
<dbReference type="GO" id="GO:0000978">
    <property type="term" value="F:RNA polymerase II cis-regulatory region sequence-specific DNA binding"/>
    <property type="evidence" value="ECO:0007669"/>
    <property type="project" value="TreeGrafter"/>
</dbReference>
<gene>
    <name evidence="10" type="ORF">BGT96224V2_LOCUS3603</name>
</gene>
<evidence type="ECO:0000259" key="9">
    <source>
        <dbReference type="PROSITE" id="PS50073"/>
    </source>
</evidence>
<evidence type="ECO:0000256" key="1">
    <source>
        <dbReference type="ARBA" id="ARBA00004123"/>
    </source>
</evidence>
<dbReference type="PANTHER" id="PTHR28088">
    <property type="entry name" value="TRANSCRIPTIONAL ACTIVATOR HAA1-RELATED"/>
    <property type="match status" value="1"/>
</dbReference>
<feature type="domain" description="Copper-fist" evidence="9">
    <location>
        <begin position="1"/>
        <end position="39"/>
    </location>
</feature>
<evidence type="ECO:0000256" key="2">
    <source>
        <dbReference type="ARBA" id="ARBA00022723"/>
    </source>
</evidence>
<dbReference type="AlphaFoldDB" id="A0A381LBI2"/>
<dbReference type="Gene3D" id="3.90.430.10">
    <property type="entry name" value="Copper fist DNA-binding domain"/>
    <property type="match status" value="1"/>
</dbReference>
<dbReference type="EMBL" id="UIGY01000082">
    <property type="protein sequence ID" value="SUZ10471.1"/>
    <property type="molecule type" value="Genomic_DNA"/>
</dbReference>
<evidence type="ECO:0000256" key="5">
    <source>
        <dbReference type="ARBA" id="ARBA00023015"/>
    </source>
</evidence>
<name>A0A381LBI2_BLUGR</name>
<organism evidence="10">
    <name type="scientific">Blumeria graminis f. sp. tritici 96224</name>
    <dbReference type="NCBI Taxonomy" id="1268274"/>
    <lineage>
        <taxon>Eukaryota</taxon>
        <taxon>Fungi</taxon>
        <taxon>Dikarya</taxon>
        <taxon>Ascomycota</taxon>
        <taxon>Pezizomycotina</taxon>
        <taxon>Leotiomycetes</taxon>
        <taxon>Erysiphales</taxon>
        <taxon>Erysiphaceae</taxon>
        <taxon>Blumeria</taxon>
    </lineage>
</organism>
<dbReference type="GO" id="GO:0006878">
    <property type="term" value="P:intracellular copper ion homeostasis"/>
    <property type="evidence" value="ECO:0007669"/>
    <property type="project" value="TreeGrafter"/>
</dbReference>
<keyword evidence="6" id="KW-0804">Transcription</keyword>
<sequence>MLIGGEKWACEACVRGHRVSNCQHSDRPLQHINKKGRPVSQCQHCRTLRKSRSAHVRCDCSLEKIQSKETLTAAAIVAASSNGDSFEANTHAKNCSCNHGAGCKCALKKEPLEPVPESDSDEPPVMVKRRARAHTTSFENGITILTNGHRKQSQKHNNTAQKYGSPYPMSRTQSLRVPSPTSISKTLEKTAYMTTVKPRHEDSPIKEVIEQRLVKSEHASPVLSSASSLDLLNGQLPSLSMFVPGDVNWPQGLNSISSATETEQPMFSAGIGPSSIDWSHYDRLTFNSESFVSSNFSQPTSYSGFEFGSLEQPTLTTAPTSGEISEVDDFAPLNDKTSGIPSIFPHTKYTSDQDTPDFIDVEDYGISTTSPYMSLSSSQVLANSNIEDLEVFLKCSNTLNSCSHGLLTPTDDQSRASQDSSPFTESHFAFPLPEEENELLWMSNFPQIQANVGTGPASSNLSDDFWAQ</sequence>
<accession>A0A381LBI2</accession>
<keyword evidence="3" id="KW-0862">Zinc</keyword>
<dbReference type="GO" id="GO:0045944">
    <property type="term" value="P:positive regulation of transcription by RNA polymerase II"/>
    <property type="evidence" value="ECO:0007669"/>
    <property type="project" value="TreeGrafter"/>
</dbReference>
<evidence type="ECO:0000256" key="6">
    <source>
        <dbReference type="ARBA" id="ARBA00023163"/>
    </source>
</evidence>
<feature type="region of interest" description="Disordered" evidence="8">
    <location>
        <begin position="149"/>
        <end position="182"/>
    </location>
</feature>
<dbReference type="PRINTS" id="PR00617">
    <property type="entry name" value="COPPERFIST"/>
</dbReference>
<dbReference type="GO" id="GO:0005634">
    <property type="term" value="C:nucleus"/>
    <property type="evidence" value="ECO:0007669"/>
    <property type="project" value="UniProtKB-SubCell"/>
</dbReference>
<dbReference type="GO" id="GO:0000981">
    <property type="term" value="F:DNA-binding transcription factor activity, RNA polymerase II-specific"/>
    <property type="evidence" value="ECO:0007669"/>
    <property type="project" value="TreeGrafter"/>
</dbReference>
<dbReference type="InterPro" id="IPR036395">
    <property type="entry name" value="Cu_fist_DNA-bd_dom_sf"/>
</dbReference>
<comment type="subcellular location">
    <subcellularLocation>
        <location evidence="1">Nucleus</location>
    </subcellularLocation>
</comment>
<dbReference type="FunFam" id="3.90.430.10:FF:000001">
    <property type="entry name" value="Copper fist DNA-binding protein"/>
    <property type="match status" value="1"/>
</dbReference>
<dbReference type="OrthoDB" id="5600085at2759"/>
<keyword evidence="2" id="KW-0479">Metal-binding</keyword>
<dbReference type="Pfam" id="PF00649">
    <property type="entry name" value="Copper-fist"/>
    <property type="match status" value="1"/>
</dbReference>
<dbReference type="SMART" id="SM01090">
    <property type="entry name" value="Copper-fist"/>
    <property type="match status" value="1"/>
</dbReference>
<dbReference type="PANTHER" id="PTHR28088:SF5">
    <property type="entry name" value="TRANSCRIPTIONAL ACTIVATOR HAA1-RELATED"/>
    <property type="match status" value="1"/>
</dbReference>
<dbReference type="SUPFAM" id="SSF57879">
    <property type="entry name" value="Zinc domain conserved in yeast copper-regulated transcription factors"/>
    <property type="match status" value="1"/>
</dbReference>
<dbReference type="InterPro" id="IPR001083">
    <property type="entry name" value="Cu_fist_DNA-bd_dom"/>
</dbReference>
<dbReference type="GO" id="GO:0006879">
    <property type="term" value="P:intracellular iron ion homeostasis"/>
    <property type="evidence" value="ECO:0007669"/>
    <property type="project" value="TreeGrafter"/>
</dbReference>
<dbReference type="GO" id="GO:0005507">
    <property type="term" value="F:copper ion binding"/>
    <property type="evidence" value="ECO:0007669"/>
    <property type="project" value="InterPro"/>
</dbReference>
<evidence type="ECO:0000256" key="4">
    <source>
        <dbReference type="ARBA" id="ARBA00023008"/>
    </source>
</evidence>
<proteinExistence type="predicted"/>
<dbReference type="PROSITE" id="PS50073">
    <property type="entry name" value="COPPER_FIST_2"/>
    <property type="match status" value="1"/>
</dbReference>
<protein>
    <submittedName>
        <fullName evidence="10">Bgt-1396</fullName>
    </submittedName>
</protein>
<dbReference type="InterPro" id="IPR051763">
    <property type="entry name" value="Copper_Homeo_Regul"/>
</dbReference>
<evidence type="ECO:0000313" key="10">
    <source>
        <dbReference type="EMBL" id="SUZ10471.1"/>
    </source>
</evidence>
<evidence type="ECO:0000256" key="8">
    <source>
        <dbReference type="SAM" id="MobiDB-lite"/>
    </source>
</evidence>